<feature type="transmembrane region" description="Helical" evidence="15">
    <location>
        <begin position="657"/>
        <end position="681"/>
    </location>
</feature>
<dbReference type="PANTHER" id="PTHR18966">
    <property type="entry name" value="IONOTROPIC GLUTAMATE RECEPTOR"/>
    <property type="match status" value="1"/>
</dbReference>
<keyword evidence="19" id="KW-1185">Reference proteome</keyword>
<dbReference type="SUPFAM" id="SSF53850">
    <property type="entry name" value="Periplasmic binding protein-like II"/>
    <property type="match status" value="1"/>
</dbReference>
<reference evidence="18 19" key="1">
    <citation type="submission" date="2022-03" db="EMBL/GenBank/DDBJ databases">
        <authorList>
            <person name="Nunn A."/>
            <person name="Chopra R."/>
            <person name="Nunn A."/>
            <person name="Contreras Garrido A."/>
        </authorList>
    </citation>
    <scope>NUCLEOTIDE SEQUENCE [LARGE SCALE GENOMIC DNA]</scope>
</reference>
<accession>A0AAU9RZZ6</accession>
<dbReference type="FunFam" id="1.10.287.70:FF:000037">
    <property type="entry name" value="Glutamate receptor"/>
    <property type="match status" value="1"/>
</dbReference>
<dbReference type="AlphaFoldDB" id="A0AAU9RZZ6"/>
<dbReference type="Gene3D" id="1.10.287.70">
    <property type="match status" value="1"/>
</dbReference>
<dbReference type="GO" id="GO:0009611">
    <property type="term" value="P:response to wounding"/>
    <property type="evidence" value="ECO:0007669"/>
    <property type="project" value="UniProtKB-ARBA"/>
</dbReference>
<dbReference type="EMBL" id="OU466859">
    <property type="protein sequence ID" value="CAH2051473.1"/>
    <property type="molecule type" value="Genomic_DNA"/>
</dbReference>
<feature type="transmembrane region" description="Helical" evidence="15">
    <location>
        <begin position="597"/>
        <end position="615"/>
    </location>
</feature>
<evidence type="ECO:0000256" key="9">
    <source>
        <dbReference type="ARBA" id="ARBA00023170"/>
    </source>
</evidence>
<dbReference type="InterPro" id="IPR044440">
    <property type="entry name" value="GABAb_receptor_plant_PBP1"/>
</dbReference>
<evidence type="ECO:0000256" key="4">
    <source>
        <dbReference type="ARBA" id="ARBA00022692"/>
    </source>
</evidence>
<keyword evidence="6 15" id="KW-1133">Transmembrane helix</keyword>
<feature type="signal peptide" evidence="16">
    <location>
        <begin position="1"/>
        <end position="24"/>
    </location>
</feature>
<dbReference type="SMART" id="SM00079">
    <property type="entry name" value="PBPe"/>
    <property type="match status" value="1"/>
</dbReference>
<comment type="function">
    <text evidence="13">Glutamate-gated receptor that probably acts as non-selective cation channel.</text>
</comment>
<dbReference type="GO" id="GO:0016020">
    <property type="term" value="C:membrane"/>
    <property type="evidence" value="ECO:0007669"/>
    <property type="project" value="UniProtKB-SubCell"/>
</dbReference>
<dbReference type="InterPro" id="IPR015683">
    <property type="entry name" value="Ionotropic_Glu_rcpt"/>
</dbReference>
<evidence type="ECO:0000256" key="16">
    <source>
        <dbReference type="SAM" id="SignalP"/>
    </source>
</evidence>
<comment type="similarity">
    <text evidence="2 13">Belongs to the glutamate-gated ion channel (TC 1.A.10.1) family.</text>
</comment>
<dbReference type="Proteomes" id="UP000836841">
    <property type="component" value="Chromosome 3"/>
</dbReference>
<dbReference type="GO" id="GO:1901701">
    <property type="term" value="P:cellular response to oxygen-containing compound"/>
    <property type="evidence" value="ECO:0007669"/>
    <property type="project" value="UniProtKB-ARBA"/>
</dbReference>
<dbReference type="Gene3D" id="3.40.50.2300">
    <property type="match status" value="2"/>
</dbReference>
<keyword evidence="4 15" id="KW-0812">Transmembrane</keyword>
<evidence type="ECO:0000256" key="11">
    <source>
        <dbReference type="ARBA" id="ARBA00023286"/>
    </source>
</evidence>
<dbReference type="InterPro" id="IPR019594">
    <property type="entry name" value="Glu/Gly-bd"/>
</dbReference>
<evidence type="ECO:0000256" key="7">
    <source>
        <dbReference type="ARBA" id="ARBA00023065"/>
    </source>
</evidence>
<keyword evidence="9 13" id="KW-0675">Receptor</keyword>
<dbReference type="PIRSF" id="PIRSF037090">
    <property type="entry name" value="Iontro_Glu-like_rcpt_pln"/>
    <property type="match status" value="1"/>
</dbReference>
<evidence type="ECO:0000256" key="13">
    <source>
        <dbReference type="PIRNR" id="PIRNR037090"/>
    </source>
</evidence>
<dbReference type="Pfam" id="PF10613">
    <property type="entry name" value="Lig_chan-Glu_bd"/>
    <property type="match status" value="1"/>
</dbReference>
<feature type="domain" description="Ionotropic glutamate receptor C-terminal" evidence="17">
    <location>
        <begin position="474"/>
        <end position="813"/>
    </location>
</feature>
<keyword evidence="8 13" id="KW-0472">Membrane</keyword>
<evidence type="ECO:0000256" key="5">
    <source>
        <dbReference type="ARBA" id="ARBA00022729"/>
    </source>
</evidence>
<evidence type="ECO:0000256" key="8">
    <source>
        <dbReference type="ARBA" id="ARBA00023136"/>
    </source>
</evidence>
<evidence type="ECO:0000256" key="15">
    <source>
        <dbReference type="SAM" id="Phobius"/>
    </source>
</evidence>
<dbReference type="GO" id="GO:0015276">
    <property type="term" value="F:ligand-gated monoatomic ion channel activity"/>
    <property type="evidence" value="ECO:0007669"/>
    <property type="project" value="InterPro"/>
</dbReference>
<organism evidence="18 19">
    <name type="scientific">Thlaspi arvense</name>
    <name type="common">Field penny-cress</name>
    <dbReference type="NCBI Taxonomy" id="13288"/>
    <lineage>
        <taxon>Eukaryota</taxon>
        <taxon>Viridiplantae</taxon>
        <taxon>Streptophyta</taxon>
        <taxon>Embryophyta</taxon>
        <taxon>Tracheophyta</taxon>
        <taxon>Spermatophyta</taxon>
        <taxon>Magnoliopsida</taxon>
        <taxon>eudicotyledons</taxon>
        <taxon>Gunneridae</taxon>
        <taxon>Pentapetalae</taxon>
        <taxon>rosids</taxon>
        <taxon>malvids</taxon>
        <taxon>Brassicales</taxon>
        <taxon>Brassicaceae</taxon>
        <taxon>Thlaspideae</taxon>
        <taxon>Thlaspi</taxon>
    </lineage>
</organism>
<evidence type="ECO:0000256" key="3">
    <source>
        <dbReference type="ARBA" id="ARBA00022448"/>
    </source>
</evidence>
<evidence type="ECO:0000256" key="2">
    <source>
        <dbReference type="ARBA" id="ARBA00008685"/>
    </source>
</evidence>
<keyword evidence="3 13" id="KW-0813">Transport</keyword>
<feature type="disulfide bond" evidence="14">
    <location>
        <begin position="762"/>
        <end position="816"/>
    </location>
</feature>
<dbReference type="Pfam" id="PF00060">
    <property type="entry name" value="Lig_chan"/>
    <property type="match status" value="1"/>
</dbReference>
<protein>
    <recommendedName>
        <fullName evidence="13">Glutamate receptor</fullName>
    </recommendedName>
</protein>
<dbReference type="GO" id="GO:0007165">
    <property type="term" value="P:signal transduction"/>
    <property type="evidence" value="ECO:0007669"/>
    <property type="project" value="UniProtKB-ARBA"/>
</dbReference>
<dbReference type="FunFam" id="3.40.50.2300:FF:000081">
    <property type="entry name" value="Glutamate receptor"/>
    <property type="match status" value="1"/>
</dbReference>
<evidence type="ECO:0000256" key="1">
    <source>
        <dbReference type="ARBA" id="ARBA00004141"/>
    </source>
</evidence>
<evidence type="ECO:0000259" key="17">
    <source>
        <dbReference type="SMART" id="SM00079"/>
    </source>
</evidence>
<evidence type="ECO:0000256" key="12">
    <source>
        <dbReference type="ARBA" id="ARBA00023303"/>
    </source>
</evidence>
<keyword evidence="12 13" id="KW-0407">Ion channel</keyword>
<dbReference type="InterPro" id="IPR001828">
    <property type="entry name" value="ANF_lig-bd_rcpt"/>
</dbReference>
<keyword evidence="14" id="KW-1015">Disulfide bond</keyword>
<dbReference type="SUPFAM" id="SSF53822">
    <property type="entry name" value="Periplasmic binding protein-like I"/>
    <property type="match status" value="1"/>
</dbReference>
<dbReference type="CDD" id="cd13686">
    <property type="entry name" value="GluR_Plant"/>
    <property type="match status" value="1"/>
</dbReference>
<name>A0AAU9RZZ6_THLAR</name>
<dbReference type="InterPro" id="IPR001320">
    <property type="entry name" value="Iontro_rcpt_C"/>
</dbReference>
<evidence type="ECO:0000313" key="18">
    <source>
        <dbReference type="EMBL" id="CAH2051473.1"/>
    </source>
</evidence>
<keyword evidence="10" id="KW-0325">Glycoprotein</keyword>
<feature type="transmembrane region" description="Helical" evidence="15">
    <location>
        <begin position="835"/>
        <end position="855"/>
    </location>
</feature>
<keyword evidence="7 13" id="KW-0406">Ion transport</keyword>
<keyword evidence="11 13" id="KW-1071">Ligand-gated ion channel</keyword>
<feature type="chain" id="PRO_5044009643" description="Glutamate receptor" evidence="16">
    <location>
        <begin position="25"/>
        <end position="921"/>
    </location>
</feature>
<dbReference type="Gene3D" id="3.40.190.10">
    <property type="entry name" value="Periplasmic binding protein-like II"/>
    <property type="match status" value="2"/>
</dbReference>
<evidence type="ECO:0000256" key="10">
    <source>
        <dbReference type="ARBA" id="ARBA00023180"/>
    </source>
</evidence>
<comment type="subcellular location">
    <subcellularLocation>
        <location evidence="1">Membrane</location>
        <topology evidence="1">Multi-pass membrane protein</topology>
    </subcellularLocation>
</comment>
<gene>
    <name evidence="18" type="ORF">TAV2_LOCUS10305</name>
</gene>
<dbReference type="FunFam" id="3.40.190.10:FF:000054">
    <property type="entry name" value="Glutamate receptor"/>
    <property type="match status" value="1"/>
</dbReference>
<dbReference type="InterPro" id="IPR017103">
    <property type="entry name" value="Iontropic_Glu_rcpt_pln"/>
</dbReference>
<dbReference type="InterPro" id="IPR028082">
    <property type="entry name" value="Peripla_BP_I"/>
</dbReference>
<dbReference type="Pfam" id="PF01094">
    <property type="entry name" value="ANF_receptor"/>
    <property type="match status" value="1"/>
</dbReference>
<dbReference type="CDD" id="cd19990">
    <property type="entry name" value="PBP1_GABAb_receptor_plant"/>
    <property type="match status" value="1"/>
</dbReference>
<keyword evidence="5 16" id="KW-0732">Signal</keyword>
<evidence type="ECO:0000313" key="19">
    <source>
        <dbReference type="Proteomes" id="UP000836841"/>
    </source>
</evidence>
<evidence type="ECO:0000256" key="6">
    <source>
        <dbReference type="ARBA" id="ARBA00022989"/>
    </source>
</evidence>
<proteinExistence type="inferred from homology"/>
<sequence length="921" mass="102562">MSQAMNWVVLSFIVLGAGVGLLSAEGASSSRPPVIKVGAIFGLNTMYGQIASIAFKAAEEDVNADPSFLRGSKLRILINDAKRSGFLSIMGALQFMETDVVAIIGPQTSIMAHVLSHLANELSVPMLSFTALDPTLSPLQFPFFVQTAPSDLFLMRAVAEMITYYGWSDVVALYNDDDNSRNGVTALGDELEERRCRISYKAVLPLDVVISSPVEIIEELTKIRGMESRIIVVNTFPNTGKMIFEEAERLGMMEKGYVWIATTWLSSLLDSGFPLDTKSLSGVLTLRLHTPDSRKKRDFAARWKNKLSNSNNKTVGLNVYGLYAYDTVWIIARAIKTHLEAGGNLSFSHDAKLSSLKGEALNLSALSRFVEGSQLLDYIMHTKMSGLTGPVQFHQDRSMVQPSYDIINLVDDGFRRIGYWSNHSGLSIVPPESFYSKLSNRSSSNQHLKPVTWPGGTLVTPRGWVFRNNGRRLRIGVPDRASFKDFVSRVNGSSNKVQGYCIDVFEAAVKLLSYPVPHEFIFFGDGLQNPNYNELVNKVTTGVEFDAVVGDVAIVTKRTRIVDFTQPYIESGLVVVAPVSTPTDNPWAFLRPFTPPMWAVTAGLFIVVGAVIWILEHRTNDEFRGPPRRQIITVLWFTFSTMFFSHRENTLSTLGRMVLLIWLFVVLIITSSYTASLTSMLTVQQLNSPIKGVDTLISSTGRIGFQVGSFAENYMVDELNIARSRLVPLGSPEEYANALQNGTVAAIVDERPYVDLFLSDYCKFAIRGQEFTRCGWGFAFPRDSPLAVDMSTAILGLSETGELQRIHDRWLSKSNCSTPNGSQSGDSEQLNVHSFWGMFLVCGIACLVALLIHLFKIVRDFCKHKPEGEVEEEEAVTLPQSSRLKKLQSFLAYVDEKEVETKRRFKRKRSNLSMSIESRQI</sequence>
<dbReference type="FunFam" id="3.40.190.10:FF:000175">
    <property type="entry name" value="Glutamate receptor"/>
    <property type="match status" value="1"/>
</dbReference>
<evidence type="ECO:0000256" key="14">
    <source>
        <dbReference type="PIRSR" id="PIRSR037090-50"/>
    </source>
</evidence>